<dbReference type="PANTHER" id="PTHR42879:SF2">
    <property type="entry name" value="3-OXOACYL-[ACYL-CARRIER-PROTEIN] REDUCTASE FABG"/>
    <property type="match status" value="1"/>
</dbReference>
<feature type="domain" description="Ketoreductase" evidence="4">
    <location>
        <begin position="16"/>
        <end position="197"/>
    </location>
</feature>
<dbReference type="PRINTS" id="PR00080">
    <property type="entry name" value="SDRFAMILY"/>
</dbReference>
<dbReference type="KEGG" id="saca:FFV09_19870"/>
<dbReference type="PANTHER" id="PTHR42879">
    <property type="entry name" value="3-OXOACYL-(ACYL-CARRIER-PROTEIN) REDUCTASE"/>
    <property type="match status" value="1"/>
</dbReference>
<dbReference type="InterPro" id="IPR036291">
    <property type="entry name" value="NAD(P)-bd_dom_sf"/>
</dbReference>
<gene>
    <name evidence="5" type="ORF">FFV09_19870</name>
</gene>
<evidence type="ECO:0000256" key="1">
    <source>
        <dbReference type="ARBA" id="ARBA00006484"/>
    </source>
</evidence>
<keyword evidence="2" id="KW-0560">Oxidoreductase</keyword>
<dbReference type="EMBL" id="CP041217">
    <property type="protein sequence ID" value="QDH22913.1"/>
    <property type="molecule type" value="Genomic_DNA"/>
</dbReference>
<dbReference type="Pfam" id="PF00106">
    <property type="entry name" value="adh_short"/>
    <property type="match status" value="1"/>
</dbReference>
<protein>
    <submittedName>
        <fullName evidence="5">SDR family oxidoreductase</fullName>
    </submittedName>
</protein>
<dbReference type="GO" id="GO:0016491">
    <property type="term" value="F:oxidoreductase activity"/>
    <property type="evidence" value="ECO:0007669"/>
    <property type="project" value="UniProtKB-KW"/>
</dbReference>
<evidence type="ECO:0000259" key="4">
    <source>
        <dbReference type="SMART" id="SM00822"/>
    </source>
</evidence>
<evidence type="ECO:0000313" key="5">
    <source>
        <dbReference type="EMBL" id="QDH22913.1"/>
    </source>
</evidence>
<dbReference type="OrthoDB" id="9803333at2"/>
<dbReference type="Proteomes" id="UP000316968">
    <property type="component" value="Chromosome"/>
</dbReference>
<reference evidence="5 6" key="1">
    <citation type="submission" date="2019-06" db="EMBL/GenBank/DDBJ databases">
        <title>Saccharibacillus brassicae sp. nov., an endophytic bacterium isolated from Chinese cabbage seeds (Brassica pekinensis).</title>
        <authorList>
            <person name="Jiang L."/>
            <person name="Lee J."/>
            <person name="Kim S.W."/>
        </authorList>
    </citation>
    <scope>NUCLEOTIDE SEQUENCE [LARGE SCALE GENOMIC DNA]</scope>
    <source>
        <strain evidence="6">KCTC 43072 / ATSA2</strain>
    </source>
</reference>
<dbReference type="SMART" id="SM00822">
    <property type="entry name" value="PKS_KR"/>
    <property type="match status" value="1"/>
</dbReference>
<evidence type="ECO:0000256" key="3">
    <source>
        <dbReference type="RuleBase" id="RU000363"/>
    </source>
</evidence>
<evidence type="ECO:0000313" key="6">
    <source>
        <dbReference type="Proteomes" id="UP000316968"/>
    </source>
</evidence>
<dbReference type="AlphaFoldDB" id="A0A4Y6UYU1"/>
<accession>A0A4Y6UYU1</accession>
<organism evidence="5 6">
    <name type="scientific">Saccharibacillus brassicae</name>
    <dbReference type="NCBI Taxonomy" id="2583377"/>
    <lineage>
        <taxon>Bacteria</taxon>
        <taxon>Bacillati</taxon>
        <taxon>Bacillota</taxon>
        <taxon>Bacilli</taxon>
        <taxon>Bacillales</taxon>
        <taxon>Paenibacillaceae</taxon>
        <taxon>Saccharibacillus</taxon>
    </lineage>
</organism>
<name>A0A4Y6UYU1_SACBS</name>
<dbReference type="InterPro" id="IPR020904">
    <property type="entry name" value="Sc_DH/Rdtase_CS"/>
</dbReference>
<proteinExistence type="inferred from homology"/>
<dbReference type="InterPro" id="IPR002347">
    <property type="entry name" value="SDR_fam"/>
</dbReference>
<dbReference type="SUPFAM" id="SSF51735">
    <property type="entry name" value="NAD(P)-binding Rossmann-fold domains"/>
    <property type="match status" value="1"/>
</dbReference>
<dbReference type="Gene3D" id="3.40.50.720">
    <property type="entry name" value="NAD(P)-binding Rossmann-like Domain"/>
    <property type="match status" value="1"/>
</dbReference>
<dbReference type="GO" id="GO:0032787">
    <property type="term" value="P:monocarboxylic acid metabolic process"/>
    <property type="evidence" value="ECO:0007669"/>
    <property type="project" value="UniProtKB-ARBA"/>
</dbReference>
<keyword evidence="6" id="KW-1185">Reference proteome</keyword>
<dbReference type="NCBIfam" id="NF047420">
    <property type="entry name" value="EF_P_mod_YmfI"/>
    <property type="match status" value="1"/>
</dbReference>
<dbReference type="PROSITE" id="PS00061">
    <property type="entry name" value="ADH_SHORT"/>
    <property type="match status" value="1"/>
</dbReference>
<dbReference type="InterPro" id="IPR057326">
    <property type="entry name" value="KR_dom"/>
</dbReference>
<sequence>MPDGEKKAGRRKPSGTAVLVTGASGGIGSAIAERFAADGCRVALHYSSSAEAVRAAADRCASLGAAEVLTARADVRSRAEVLRMRDELKSAGFVPDVLVNNAGVSHYGMLCDVTDEEWDRVMEVNLKGTFLCSQAFMEEMVSRKYGRIINISSVWGLAGASCEVVYSAAKGGINAFTKALAKELALSGVSVNAVAPGAVRTAMLDALSAEELAALAEEIPVGRLAEPREIAETVRFLSLPESAYMTGQILSPNGGWVT</sequence>
<dbReference type="RefSeq" id="WP_141449451.1">
    <property type="nucleotide sequence ID" value="NZ_CP041217.1"/>
</dbReference>
<evidence type="ECO:0000256" key="2">
    <source>
        <dbReference type="ARBA" id="ARBA00023002"/>
    </source>
</evidence>
<dbReference type="InterPro" id="IPR050259">
    <property type="entry name" value="SDR"/>
</dbReference>
<dbReference type="PRINTS" id="PR00081">
    <property type="entry name" value="GDHRDH"/>
</dbReference>
<dbReference type="NCBIfam" id="NF009466">
    <property type="entry name" value="PRK12826.1-2"/>
    <property type="match status" value="1"/>
</dbReference>
<dbReference type="FunFam" id="3.40.50.720:FF:000173">
    <property type="entry name" value="3-oxoacyl-[acyl-carrier protein] reductase"/>
    <property type="match status" value="1"/>
</dbReference>
<comment type="similarity">
    <text evidence="1 3">Belongs to the short-chain dehydrogenases/reductases (SDR) family.</text>
</comment>